<evidence type="ECO:0008006" key="4">
    <source>
        <dbReference type="Google" id="ProtNLM"/>
    </source>
</evidence>
<evidence type="ECO:0000313" key="3">
    <source>
        <dbReference type="Proteomes" id="UP000461670"/>
    </source>
</evidence>
<evidence type="ECO:0000313" key="2">
    <source>
        <dbReference type="EMBL" id="KAF1022176.1"/>
    </source>
</evidence>
<dbReference type="AlphaFoldDB" id="A0A7V8JQT6"/>
<protein>
    <recommendedName>
        <fullName evidence="4">Beta-barrel assembly machine subunit BamE</fullName>
    </recommendedName>
</protein>
<gene>
    <name evidence="2" type="ORF">GAK30_01321</name>
</gene>
<keyword evidence="1" id="KW-1133">Transmembrane helix</keyword>
<organism evidence="2 3">
    <name type="scientific">Paracidovorax wautersii</name>
    <dbReference type="NCBI Taxonomy" id="1177982"/>
    <lineage>
        <taxon>Bacteria</taxon>
        <taxon>Pseudomonadati</taxon>
        <taxon>Pseudomonadota</taxon>
        <taxon>Betaproteobacteria</taxon>
        <taxon>Burkholderiales</taxon>
        <taxon>Comamonadaceae</taxon>
        <taxon>Paracidovorax</taxon>
    </lineage>
</organism>
<name>A0A7V8JQT6_9BURK</name>
<dbReference type="Proteomes" id="UP000461670">
    <property type="component" value="Unassembled WGS sequence"/>
</dbReference>
<reference evidence="3" key="1">
    <citation type="journal article" date="2020" name="MBio">
        <title>Horizontal gene transfer to a defensive symbiont with a reduced genome amongst a multipartite beetle microbiome.</title>
        <authorList>
            <person name="Waterworth S.C."/>
            <person name="Florez L.V."/>
            <person name="Rees E.R."/>
            <person name="Hertweck C."/>
            <person name="Kaltenpoth M."/>
            <person name="Kwan J.C."/>
        </authorList>
    </citation>
    <scope>NUCLEOTIDE SEQUENCE [LARGE SCALE GENOMIC DNA]</scope>
</reference>
<evidence type="ECO:0000256" key="1">
    <source>
        <dbReference type="SAM" id="Phobius"/>
    </source>
</evidence>
<comment type="caution">
    <text evidence="2">The sequence shown here is derived from an EMBL/GenBank/DDBJ whole genome shotgun (WGS) entry which is preliminary data.</text>
</comment>
<keyword evidence="1" id="KW-0472">Membrane</keyword>
<keyword evidence="1" id="KW-0812">Transmembrane</keyword>
<accession>A0A7V8JQT6</accession>
<proteinExistence type="predicted"/>
<sequence>MWQNAMYWLETHLGWVAVAALVVMAALVLAGCDSRRIEKLEEGVSTEADVRAAMGEPEHIWPEAGGARTLEYNRQPKGHRNYMITVGANGVMTALVQVLTPERFALAVPGLSQEEMRRLYGRPARVVPYALKGETDWTWHYLENGSQSYSFTATFGGPEGRLLRTARTLDESNSVPDPR</sequence>
<dbReference type="EMBL" id="WNDQ01000014">
    <property type="protein sequence ID" value="KAF1022176.1"/>
    <property type="molecule type" value="Genomic_DNA"/>
</dbReference>
<feature type="transmembrane region" description="Helical" evidence="1">
    <location>
        <begin position="12"/>
        <end position="32"/>
    </location>
</feature>